<name>A0A1Y6IWG2_9VIBR</name>
<organism evidence="3 4">
    <name type="scientific">Vibrio mangrovi</name>
    <dbReference type="NCBI Taxonomy" id="474394"/>
    <lineage>
        <taxon>Bacteria</taxon>
        <taxon>Pseudomonadati</taxon>
        <taxon>Pseudomonadota</taxon>
        <taxon>Gammaproteobacteria</taxon>
        <taxon>Vibrionales</taxon>
        <taxon>Vibrionaceae</taxon>
        <taxon>Vibrio</taxon>
    </lineage>
</organism>
<dbReference type="RefSeq" id="WP_087480431.1">
    <property type="nucleotide sequence ID" value="NZ_AP024883.1"/>
</dbReference>
<proteinExistence type="predicted"/>
<evidence type="ECO:0000313" key="5">
    <source>
        <dbReference type="Proteomes" id="UP001283366"/>
    </source>
</evidence>
<dbReference type="Proteomes" id="UP001283366">
    <property type="component" value="Unassembled WGS sequence"/>
</dbReference>
<evidence type="ECO:0000313" key="3">
    <source>
        <dbReference type="EMBL" id="SMS00383.1"/>
    </source>
</evidence>
<gene>
    <name evidence="2" type="ORF">SBX37_01585</name>
    <name evidence="3" type="ORF">VIM7927_01635</name>
</gene>
<feature type="chain" id="PRO_5012486862" evidence="1">
    <location>
        <begin position="21"/>
        <end position="146"/>
    </location>
</feature>
<reference evidence="3 4" key="1">
    <citation type="submission" date="2017-05" db="EMBL/GenBank/DDBJ databases">
        <authorList>
            <person name="Song R."/>
            <person name="Chenine A.L."/>
            <person name="Ruprecht R.M."/>
        </authorList>
    </citation>
    <scope>NUCLEOTIDE SEQUENCE [LARGE SCALE GENOMIC DNA]</scope>
    <source>
        <strain evidence="3 4">CECT 7927</strain>
    </source>
</reference>
<dbReference type="InterPro" id="IPR007332">
    <property type="entry name" value="DUF411"/>
</dbReference>
<protein>
    <submittedName>
        <fullName evidence="2">DUF411 domain-containing protein</fullName>
    </submittedName>
</protein>
<evidence type="ECO:0000256" key="1">
    <source>
        <dbReference type="SAM" id="SignalP"/>
    </source>
</evidence>
<dbReference type="OrthoDB" id="14727at2"/>
<feature type="signal peptide" evidence="1">
    <location>
        <begin position="1"/>
        <end position="20"/>
    </location>
</feature>
<dbReference type="AlphaFoldDB" id="A0A1Y6IWG2"/>
<keyword evidence="1" id="KW-0732">Signal</keyword>
<evidence type="ECO:0000313" key="4">
    <source>
        <dbReference type="Proteomes" id="UP000196125"/>
    </source>
</evidence>
<sequence>MIQKLLLASLFSAATFSAMATEVINHKSPYCGCCSQWAKHMEGAGFTVKEVYHENMETVKAKFNIPAQLTSCHTAEINGYLFEGHVPAEDIQAFLANPPADARGLSVPGMPVGSPGMNYGDKRDAYSVFVLGKQGKNYEYRHYNAL</sequence>
<dbReference type="EMBL" id="JAWRCO010000001">
    <property type="protein sequence ID" value="MDW6001591.1"/>
    <property type="molecule type" value="Genomic_DNA"/>
</dbReference>
<dbReference type="EMBL" id="FXXI01000002">
    <property type="protein sequence ID" value="SMS00383.1"/>
    <property type="molecule type" value="Genomic_DNA"/>
</dbReference>
<dbReference type="Proteomes" id="UP000196125">
    <property type="component" value="Unassembled WGS sequence"/>
</dbReference>
<accession>A0A1Y6IWG2</accession>
<reference evidence="2 5" key="2">
    <citation type="submission" date="2023-11" db="EMBL/GenBank/DDBJ databases">
        <title>Plant-associative lifestyle of Vibrio porteresiae and its evolutionary dynamics.</title>
        <authorList>
            <person name="Rameshkumar N."/>
            <person name="Kirti K."/>
        </authorList>
    </citation>
    <scope>NUCLEOTIDE SEQUENCE [LARGE SCALE GENOMIC DNA]</scope>
    <source>
        <strain evidence="2 5">MSSRF38</strain>
    </source>
</reference>
<evidence type="ECO:0000313" key="2">
    <source>
        <dbReference type="EMBL" id="MDW6001591.1"/>
    </source>
</evidence>
<dbReference type="Pfam" id="PF04214">
    <property type="entry name" value="DUF411"/>
    <property type="match status" value="1"/>
</dbReference>
<keyword evidence="5" id="KW-1185">Reference proteome</keyword>